<evidence type="ECO:0000256" key="1">
    <source>
        <dbReference type="SAM" id="SignalP"/>
    </source>
</evidence>
<evidence type="ECO:0008006" key="4">
    <source>
        <dbReference type="Google" id="ProtNLM"/>
    </source>
</evidence>
<feature type="chain" id="PRO_5039245249" description="DUF4829 domain-containing protein" evidence="1">
    <location>
        <begin position="27"/>
        <end position="169"/>
    </location>
</feature>
<dbReference type="RefSeq" id="WP_092870347.1">
    <property type="nucleotide sequence ID" value="NZ_FOJY01000002.1"/>
</dbReference>
<keyword evidence="1" id="KW-0732">Signal</keyword>
<dbReference type="EMBL" id="FOJY01000002">
    <property type="protein sequence ID" value="SFA80422.1"/>
    <property type="molecule type" value="Genomic_DNA"/>
</dbReference>
<evidence type="ECO:0000313" key="2">
    <source>
        <dbReference type="EMBL" id="SFA80422.1"/>
    </source>
</evidence>
<dbReference type="PROSITE" id="PS51257">
    <property type="entry name" value="PROKAR_LIPOPROTEIN"/>
    <property type="match status" value="1"/>
</dbReference>
<sequence length="169" mass="19160">MKNKFIIAICAIALSFSIVSCGNSSNAEKKSVSTVTENEKTDKIADNNADEKLITEATKEQKEVIDAFFKCFEVKDYEGMKKYCSDSMLEKEYFHENDVFGMATAKINSYDKGEDAVIYDKDYDEYWIGVNLDVETVEDSALYPDTSTYLYVTVKLIVNEWKITGFTTG</sequence>
<reference evidence="2 3" key="1">
    <citation type="submission" date="2016-10" db="EMBL/GenBank/DDBJ databases">
        <authorList>
            <person name="de Groot N.N."/>
        </authorList>
    </citation>
    <scope>NUCLEOTIDE SEQUENCE [LARGE SCALE GENOMIC DNA]</scope>
    <source>
        <strain evidence="2 3">DSM 5522</strain>
    </source>
</reference>
<dbReference type="Proteomes" id="UP000198838">
    <property type="component" value="Unassembled WGS sequence"/>
</dbReference>
<evidence type="ECO:0000313" key="3">
    <source>
        <dbReference type="Proteomes" id="UP000198838"/>
    </source>
</evidence>
<organism evidence="2 3">
    <name type="scientific">Acetitomaculum ruminis DSM 5522</name>
    <dbReference type="NCBI Taxonomy" id="1120918"/>
    <lineage>
        <taxon>Bacteria</taxon>
        <taxon>Bacillati</taxon>
        <taxon>Bacillota</taxon>
        <taxon>Clostridia</taxon>
        <taxon>Lachnospirales</taxon>
        <taxon>Lachnospiraceae</taxon>
        <taxon>Acetitomaculum</taxon>
    </lineage>
</organism>
<dbReference type="OrthoDB" id="2071505at2"/>
<protein>
    <recommendedName>
        <fullName evidence="4">DUF4829 domain-containing protein</fullName>
    </recommendedName>
</protein>
<accession>A0A1I0VVQ0</accession>
<keyword evidence="3" id="KW-1185">Reference proteome</keyword>
<proteinExistence type="predicted"/>
<gene>
    <name evidence="2" type="ORF">SAMN05216249_102226</name>
</gene>
<dbReference type="AlphaFoldDB" id="A0A1I0VVQ0"/>
<name>A0A1I0VVQ0_9FIRM</name>
<dbReference type="STRING" id="1120918.SAMN05216249_102226"/>
<feature type="signal peptide" evidence="1">
    <location>
        <begin position="1"/>
        <end position="26"/>
    </location>
</feature>